<reference evidence="1 2" key="1">
    <citation type="journal article" date="2013" name="Proc. Natl. Acad. Sci. U.S.A.">
        <title>Genome of an arbuscular mycorrhizal fungus provides insight into the oldest plant symbiosis.</title>
        <authorList>
            <person name="Tisserant E."/>
            <person name="Malbreil M."/>
            <person name="Kuo A."/>
            <person name="Kohler A."/>
            <person name="Symeonidi A."/>
            <person name="Balestrini R."/>
            <person name="Charron P."/>
            <person name="Duensing N."/>
            <person name="Frei Dit Frey N."/>
            <person name="Gianinazzi-Pearson V."/>
            <person name="Gilbert L.B."/>
            <person name="Handa Y."/>
            <person name="Herr J.R."/>
            <person name="Hijri M."/>
            <person name="Koul R."/>
            <person name="Kawaguchi M."/>
            <person name="Krajinski F."/>
            <person name="Lammers P.J."/>
            <person name="Masclaux F.G."/>
            <person name="Murat C."/>
            <person name="Morin E."/>
            <person name="Ndikumana S."/>
            <person name="Pagni M."/>
            <person name="Petitpierre D."/>
            <person name="Requena N."/>
            <person name="Rosikiewicz P."/>
            <person name="Riley R."/>
            <person name="Saito K."/>
            <person name="San Clemente H."/>
            <person name="Shapiro H."/>
            <person name="van Tuinen D."/>
            <person name="Becard G."/>
            <person name="Bonfante P."/>
            <person name="Paszkowski U."/>
            <person name="Shachar-Hill Y.Y."/>
            <person name="Tuskan G.A."/>
            <person name="Young P.W."/>
            <person name="Sanders I.R."/>
            <person name="Henrissat B."/>
            <person name="Rensing S.A."/>
            <person name="Grigoriev I.V."/>
            <person name="Corradi N."/>
            <person name="Roux C."/>
            <person name="Martin F."/>
        </authorList>
    </citation>
    <scope>NUCLEOTIDE SEQUENCE [LARGE SCALE GENOMIC DNA]</scope>
    <source>
        <strain evidence="1 2">DAOM 197198</strain>
    </source>
</reference>
<dbReference type="VEuPathDB" id="FungiDB:RhiirFUN_025796"/>
<keyword evidence="2" id="KW-1185">Reference proteome</keyword>
<comment type="caution">
    <text evidence="1">The sequence shown here is derived from an EMBL/GenBank/DDBJ whole genome shotgun (WGS) entry which is preliminary data.</text>
</comment>
<dbReference type="EMBL" id="AUPC02000125">
    <property type="protein sequence ID" value="POG70131.1"/>
    <property type="molecule type" value="Genomic_DNA"/>
</dbReference>
<proteinExistence type="predicted"/>
<sequence length="254" mass="30554">MSSVLHILSKFVNKLEADTRDSLYKSISKFWAIYRNSKCINANIVFSLREIRNCLRLIKDDQTYKSNVQISFETIINVLQEEYVSAFLTFIQLLNFEYATGDWYYEWKSIRNKYFKLRKKSSRKNFGKRAISFCKELIKLSDEEFKRVERKNTKYRNLEYKMLKYGGAMINCSLPDHIDTLLLGYLHLIQRLLEEFFPHISGYDKEIVSFCNEIIQTNIKKQLTFKAIEILYIIYVVKGNVNNEVTFYYYYYYY</sequence>
<name>A0A2P4PXL5_RHIID</name>
<organism evidence="1 2">
    <name type="scientific">Rhizophagus irregularis (strain DAOM 181602 / DAOM 197198 / MUCL 43194)</name>
    <name type="common">Arbuscular mycorrhizal fungus</name>
    <name type="synonym">Glomus intraradices</name>
    <dbReference type="NCBI Taxonomy" id="747089"/>
    <lineage>
        <taxon>Eukaryota</taxon>
        <taxon>Fungi</taxon>
        <taxon>Fungi incertae sedis</taxon>
        <taxon>Mucoromycota</taxon>
        <taxon>Glomeromycotina</taxon>
        <taxon>Glomeromycetes</taxon>
        <taxon>Glomerales</taxon>
        <taxon>Glomeraceae</taxon>
        <taxon>Rhizophagus</taxon>
    </lineage>
</organism>
<evidence type="ECO:0000313" key="2">
    <source>
        <dbReference type="Proteomes" id="UP000018888"/>
    </source>
</evidence>
<protein>
    <submittedName>
        <fullName evidence="1">Uncharacterized protein</fullName>
    </submittedName>
</protein>
<reference evidence="1 2" key="2">
    <citation type="journal article" date="2018" name="New Phytol.">
        <title>High intraspecific genome diversity in the model arbuscular mycorrhizal symbiont Rhizophagus irregularis.</title>
        <authorList>
            <person name="Chen E.C.H."/>
            <person name="Morin E."/>
            <person name="Beaudet D."/>
            <person name="Noel J."/>
            <person name="Yildirir G."/>
            <person name="Ndikumana S."/>
            <person name="Charron P."/>
            <person name="St-Onge C."/>
            <person name="Giorgi J."/>
            <person name="Kruger M."/>
            <person name="Marton T."/>
            <person name="Ropars J."/>
            <person name="Grigoriev I.V."/>
            <person name="Hainaut M."/>
            <person name="Henrissat B."/>
            <person name="Roux C."/>
            <person name="Martin F."/>
            <person name="Corradi N."/>
        </authorList>
    </citation>
    <scope>NUCLEOTIDE SEQUENCE [LARGE SCALE GENOMIC DNA]</scope>
    <source>
        <strain evidence="1 2">DAOM 197198</strain>
    </source>
</reference>
<accession>A0A2P4PXL5</accession>
<dbReference type="Proteomes" id="UP000018888">
    <property type="component" value="Unassembled WGS sequence"/>
</dbReference>
<dbReference type="AlphaFoldDB" id="A0A2P4PXL5"/>
<gene>
    <name evidence="1" type="ORF">GLOIN_2v136687</name>
</gene>
<evidence type="ECO:0000313" key="1">
    <source>
        <dbReference type="EMBL" id="POG70131.1"/>
    </source>
</evidence>